<dbReference type="AlphaFoldDB" id="A0A158JQ78"/>
<dbReference type="EMBL" id="FCOK02000109">
    <property type="protein sequence ID" value="SAL71032.1"/>
    <property type="molecule type" value="Genomic_DNA"/>
</dbReference>
<evidence type="ECO:0000313" key="2">
    <source>
        <dbReference type="Proteomes" id="UP000054683"/>
    </source>
</evidence>
<gene>
    <name evidence="1" type="ORF">AWB69_08525</name>
</gene>
<dbReference type="Proteomes" id="UP000054683">
    <property type="component" value="Unassembled WGS sequence"/>
</dbReference>
<name>A0A158JQ78_9BURK</name>
<evidence type="ECO:0000313" key="1">
    <source>
        <dbReference type="EMBL" id="SAL71032.1"/>
    </source>
</evidence>
<accession>A0A158JQ78</accession>
<reference evidence="1 2" key="1">
    <citation type="submission" date="2016-01" db="EMBL/GenBank/DDBJ databases">
        <authorList>
            <person name="Oliw E.H."/>
        </authorList>
    </citation>
    <scope>NUCLEOTIDE SEQUENCE [LARGE SCALE GENOMIC DNA]</scope>
    <source>
        <strain evidence="1">LMG 27134</strain>
    </source>
</reference>
<protein>
    <submittedName>
        <fullName evidence="1">Uncharacterized protein</fullName>
    </submittedName>
</protein>
<organism evidence="1 2">
    <name type="scientific">Caballeronia udeis</name>
    <dbReference type="NCBI Taxonomy" id="1232866"/>
    <lineage>
        <taxon>Bacteria</taxon>
        <taxon>Pseudomonadati</taxon>
        <taxon>Pseudomonadota</taxon>
        <taxon>Betaproteobacteria</taxon>
        <taxon>Burkholderiales</taxon>
        <taxon>Burkholderiaceae</taxon>
        <taxon>Caballeronia</taxon>
    </lineage>
</organism>
<sequence length="72" mass="8012">MISAGWLDRLMLGQMALKLSREHVTGVHAVRQSDVLALFTNELTLNYQNPLVGHIWQRCSDALEASSYRAGA</sequence>
<proteinExistence type="predicted"/>